<dbReference type="InterPro" id="IPR013216">
    <property type="entry name" value="Methyltransf_11"/>
</dbReference>
<organism evidence="2 3">
    <name type="scientific">Actinokineospora fastidiosa</name>
    <dbReference type="NCBI Taxonomy" id="1816"/>
    <lineage>
        <taxon>Bacteria</taxon>
        <taxon>Bacillati</taxon>
        <taxon>Actinomycetota</taxon>
        <taxon>Actinomycetes</taxon>
        <taxon>Pseudonocardiales</taxon>
        <taxon>Pseudonocardiaceae</taxon>
        <taxon>Actinokineospora</taxon>
    </lineage>
</organism>
<dbReference type="CDD" id="cd02440">
    <property type="entry name" value="AdoMet_MTases"/>
    <property type="match status" value="1"/>
</dbReference>
<gene>
    <name evidence="2" type="ORF">GCM10010171_48210</name>
</gene>
<dbReference type="SUPFAM" id="SSF53335">
    <property type="entry name" value="S-adenosyl-L-methionine-dependent methyltransferases"/>
    <property type="match status" value="1"/>
</dbReference>
<dbReference type="Pfam" id="PF08241">
    <property type="entry name" value="Methyltransf_11"/>
    <property type="match status" value="1"/>
</dbReference>
<dbReference type="GO" id="GO:0008757">
    <property type="term" value="F:S-adenosylmethionine-dependent methyltransferase activity"/>
    <property type="evidence" value="ECO:0007669"/>
    <property type="project" value="InterPro"/>
</dbReference>
<keyword evidence="3" id="KW-1185">Reference proteome</keyword>
<dbReference type="Proteomes" id="UP000660680">
    <property type="component" value="Unassembled WGS sequence"/>
</dbReference>
<dbReference type="PANTHER" id="PTHR43861">
    <property type="entry name" value="TRANS-ACONITATE 2-METHYLTRANSFERASE-RELATED"/>
    <property type="match status" value="1"/>
</dbReference>
<evidence type="ECO:0000313" key="3">
    <source>
        <dbReference type="Proteomes" id="UP000660680"/>
    </source>
</evidence>
<reference evidence="2" key="2">
    <citation type="submission" date="2020-09" db="EMBL/GenBank/DDBJ databases">
        <authorList>
            <person name="Sun Q."/>
            <person name="Ohkuma M."/>
        </authorList>
    </citation>
    <scope>NUCLEOTIDE SEQUENCE</scope>
    <source>
        <strain evidence="2">JCM 3276</strain>
    </source>
</reference>
<feature type="domain" description="Methyltransferase type 11" evidence="1">
    <location>
        <begin position="27"/>
        <end position="114"/>
    </location>
</feature>
<dbReference type="AlphaFoldDB" id="A0A918GLX6"/>
<comment type="caution">
    <text evidence="2">The sequence shown here is derived from an EMBL/GenBank/DDBJ whole genome shotgun (WGS) entry which is preliminary data.</text>
</comment>
<accession>A0A918GLX6</accession>
<name>A0A918GLX6_9PSEU</name>
<proteinExistence type="predicted"/>
<evidence type="ECO:0000313" key="2">
    <source>
        <dbReference type="EMBL" id="GGS47324.1"/>
    </source>
</evidence>
<dbReference type="Gene3D" id="3.40.50.150">
    <property type="entry name" value="Vaccinia Virus protein VP39"/>
    <property type="match status" value="1"/>
</dbReference>
<dbReference type="EMBL" id="BMRB01000004">
    <property type="protein sequence ID" value="GGS47324.1"/>
    <property type="molecule type" value="Genomic_DNA"/>
</dbReference>
<dbReference type="InterPro" id="IPR029063">
    <property type="entry name" value="SAM-dependent_MTases_sf"/>
</dbReference>
<reference evidence="2" key="1">
    <citation type="journal article" date="2014" name="Int. J. Syst. Evol. Microbiol.">
        <title>Complete genome sequence of Corynebacterium casei LMG S-19264T (=DSM 44701T), isolated from a smear-ripened cheese.</title>
        <authorList>
            <consortium name="US DOE Joint Genome Institute (JGI-PGF)"/>
            <person name="Walter F."/>
            <person name="Albersmeier A."/>
            <person name="Kalinowski J."/>
            <person name="Ruckert C."/>
        </authorList>
    </citation>
    <scope>NUCLEOTIDE SEQUENCE</scope>
    <source>
        <strain evidence="2">JCM 3276</strain>
    </source>
</reference>
<sequence>MFAMLHWLAAARGELVPPPERAGAVLVDLGCGAGLLAPHVRGYRHIGVDMSASGLRQAREHGVTAVRGDVLRVPLRDGCADVVVAGEILEHVTDLDAAVREIGRVLAPGGLLVLDTLAATRRCRFVAIGVAERVPGMAPRGVHDPRLLVDRAALVKVAAEVGIPLRLRGIRPVLSDVAGWLLGRRDSVRLRPVRDTGVLFQGVGRKVG</sequence>
<protein>
    <recommendedName>
        <fullName evidence="1">Methyltransferase type 11 domain-containing protein</fullName>
    </recommendedName>
</protein>
<evidence type="ECO:0000259" key="1">
    <source>
        <dbReference type="Pfam" id="PF08241"/>
    </source>
</evidence>